<evidence type="ECO:0000313" key="4">
    <source>
        <dbReference type="Proteomes" id="UP000821837"/>
    </source>
</evidence>
<feature type="transmembrane region" description="Helical" evidence="2">
    <location>
        <begin position="35"/>
        <end position="65"/>
    </location>
</feature>
<reference evidence="3" key="2">
    <citation type="submission" date="2021-09" db="EMBL/GenBank/DDBJ databases">
        <authorList>
            <person name="Jia N."/>
            <person name="Wang J."/>
            <person name="Shi W."/>
            <person name="Du L."/>
            <person name="Sun Y."/>
            <person name="Zhan W."/>
            <person name="Jiang J."/>
            <person name="Wang Q."/>
            <person name="Zhang B."/>
            <person name="Ji P."/>
            <person name="Sakyi L.B."/>
            <person name="Cui X."/>
            <person name="Yuan T."/>
            <person name="Jiang B."/>
            <person name="Yang W."/>
            <person name="Lam T.T.-Y."/>
            <person name="Chang Q."/>
            <person name="Ding S."/>
            <person name="Wang X."/>
            <person name="Zhu J."/>
            <person name="Ruan X."/>
            <person name="Zhao L."/>
            <person name="Wei J."/>
            <person name="Que T."/>
            <person name="Du C."/>
            <person name="Cheng J."/>
            <person name="Dai P."/>
            <person name="Han X."/>
            <person name="Huang E."/>
            <person name="Gao Y."/>
            <person name="Liu J."/>
            <person name="Shao H."/>
            <person name="Ye R."/>
            <person name="Li L."/>
            <person name="Wei W."/>
            <person name="Wang X."/>
            <person name="Wang C."/>
            <person name="Huo Q."/>
            <person name="Li W."/>
            <person name="Guo W."/>
            <person name="Chen H."/>
            <person name="Chen S."/>
            <person name="Zhou L."/>
            <person name="Zhou L."/>
            <person name="Ni X."/>
            <person name="Tian J."/>
            <person name="Zhou Y."/>
            <person name="Sheng Y."/>
            <person name="Liu T."/>
            <person name="Pan Y."/>
            <person name="Xia L."/>
            <person name="Li J."/>
            <person name="Zhao F."/>
            <person name="Cao W."/>
        </authorList>
    </citation>
    <scope>NUCLEOTIDE SEQUENCE</scope>
    <source>
        <strain evidence="3">Rsan-2018</strain>
        <tissue evidence="3">Larvae</tissue>
    </source>
</reference>
<reference evidence="3" key="1">
    <citation type="journal article" date="2020" name="Cell">
        <title>Large-Scale Comparative Analyses of Tick Genomes Elucidate Their Genetic Diversity and Vector Capacities.</title>
        <authorList>
            <consortium name="Tick Genome and Microbiome Consortium (TIGMIC)"/>
            <person name="Jia N."/>
            <person name="Wang J."/>
            <person name="Shi W."/>
            <person name="Du L."/>
            <person name="Sun Y."/>
            <person name="Zhan W."/>
            <person name="Jiang J.F."/>
            <person name="Wang Q."/>
            <person name="Zhang B."/>
            <person name="Ji P."/>
            <person name="Bell-Sakyi L."/>
            <person name="Cui X.M."/>
            <person name="Yuan T.T."/>
            <person name="Jiang B.G."/>
            <person name="Yang W.F."/>
            <person name="Lam T.T."/>
            <person name="Chang Q.C."/>
            <person name="Ding S.J."/>
            <person name="Wang X.J."/>
            <person name="Zhu J.G."/>
            <person name="Ruan X.D."/>
            <person name="Zhao L."/>
            <person name="Wei J.T."/>
            <person name="Ye R.Z."/>
            <person name="Que T.C."/>
            <person name="Du C.H."/>
            <person name="Zhou Y.H."/>
            <person name="Cheng J.X."/>
            <person name="Dai P.F."/>
            <person name="Guo W.B."/>
            <person name="Han X.H."/>
            <person name="Huang E.J."/>
            <person name="Li L.F."/>
            <person name="Wei W."/>
            <person name="Gao Y.C."/>
            <person name="Liu J.Z."/>
            <person name="Shao H.Z."/>
            <person name="Wang X."/>
            <person name="Wang C.C."/>
            <person name="Yang T.C."/>
            <person name="Huo Q.B."/>
            <person name="Li W."/>
            <person name="Chen H.Y."/>
            <person name="Chen S.E."/>
            <person name="Zhou L.G."/>
            <person name="Ni X.B."/>
            <person name="Tian J.H."/>
            <person name="Sheng Y."/>
            <person name="Liu T."/>
            <person name="Pan Y.S."/>
            <person name="Xia L.Y."/>
            <person name="Li J."/>
            <person name="Zhao F."/>
            <person name="Cao W.C."/>
        </authorList>
    </citation>
    <scope>NUCLEOTIDE SEQUENCE</scope>
    <source>
        <strain evidence="3">Rsan-2018</strain>
    </source>
</reference>
<organism evidence="3 4">
    <name type="scientific">Rhipicephalus sanguineus</name>
    <name type="common">Brown dog tick</name>
    <name type="synonym">Ixodes sanguineus</name>
    <dbReference type="NCBI Taxonomy" id="34632"/>
    <lineage>
        <taxon>Eukaryota</taxon>
        <taxon>Metazoa</taxon>
        <taxon>Ecdysozoa</taxon>
        <taxon>Arthropoda</taxon>
        <taxon>Chelicerata</taxon>
        <taxon>Arachnida</taxon>
        <taxon>Acari</taxon>
        <taxon>Parasitiformes</taxon>
        <taxon>Ixodida</taxon>
        <taxon>Ixodoidea</taxon>
        <taxon>Ixodidae</taxon>
        <taxon>Rhipicephalinae</taxon>
        <taxon>Rhipicephalus</taxon>
        <taxon>Rhipicephalus</taxon>
    </lineage>
</organism>
<name>A0A9D4SW03_RHISA</name>
<protein>
    <submittedName>
        <fullName evidence="3">Uncharacterized protein</fullName>
    </submittedName>
</protein>
<accession>A0A9D4SW03</accession>
<keyword evidence="2" id="KW-1133">Transmembrane helix</keyword>
<feature type="region of interest" description="Disordered" evidence="1">
    <location>
        <begin position="1"/>
        <end position="26"/>
    </location>
</feature>
<feature type="transmembrane region" description="Helical" evidence="2">
    <location>
        <begin position="85"/>
        <end position="107"/>
    </location>
</feature>
<keyword evidence="2" id="KW-0812">Transmembrane</keyword>
<evidence type="ECO:0000256" key="2">
    <source>
        <dbReference type="SAM" id="Phobius"/>
    </source>
</evidence>
<dbReference type="AlphaFoldDB" id="A0A9D4SW03"/>
<evidence type="ECO:0000313" key="3">
    <source>
        <dbReference type="EMBL" id="KAH7956077.1"/>
    </source>
</evidence>
<proteinExistence type="predicted"/>
<keyword evidence="4" id="KW-1185">Reference proteome</keyword>
<keyword evidence="2" id="KW-0472">Membrane</keyword>
<sequence>MITTGAARQTVPATSEPYTPGEGVKRTSITQDEGTSIYCILLTVLGLMGRLLPPAVAAMLPIVILPLGDIKSAEWLAPEYMGPRVLTASLLFTIAFLCDETTVFFRLSLHALRRYALRMQPLFLYTHLPVFALSLLLPSNLIVVFSTVFIDRFVTTVHNEIVGTAEQRGSVVRILSGSTSLNYFEDGRRPRWGRISGAMSRKARSVSMVSEMTGPSEVSGSSSLVKQYRMHPPVPLPIQATLAAPRPEPGLEASVVHPQAQSRRVATDACAEPTSANIAVAIRCHRRTGRPEINSPGRTPLNASVATIANYRQ</sequence>
<gene>
    <name evidence="3" type="ORF">HPB52_005994</name>
</gene>
<feature type="transmembrane region" description="Helical" evidence="2">
    <location>
        <begin position="128"/>
        <end position="150"/>
    </location>
</feature>
<feature type="compositionally biased region" description="Polar residues" evidence="1">
    <location>
        <begin position="1"/>
        <end position="17"/>
    </location>
</feature>
<comment type="caution">
    <text evidence="3">The sequence shown here is derived from an EMBL/GenBank/DDBJ whole genome shotgun (WGS) entry which is preliminary data.</text>
</comment>
<dbReference type="EMBL" id="JABSTV010001250">
    <property type="protein sequence ID" value="KAH7956077.1"/>
    <property type="molecule type" value="Genomic_DNA"/>
</dbReference>
<dbReference type="Proteomes" id="UP000821837">
    <property type="component" value="Unassembled WGS sequence"/>
</dbReference>
<evidence type="ECO:0000256" key="1">
    <source>
        <dbReference type="SAM" id="MobiDB-lite"/>
    </source>
</evidence>
<dbReference type="VEuPathDB" id="VectorBase:RSAN_038898"/>